<dbReference type="SUPFAM" id="SSF48498">
    <property type="entry name" value="Tetracyclin repressor-like, C-terminal domain"/>
    <property type="match status" value="1"/>
</dbReference>
<dbReference type="PROSITE" id="PS01081">
    <property type="entry name" value="HTH_TETR_1"/>
    <property type="match status" value="1"/>
</dbReference>
<reference evidence="7 8" key="1">
    <citation type="submission" date="2019-11" db="EMBL/GenBank/DDBJ databases">
        <title>Type strains purchased from KCTC, JCM and DSMZ.</title>
        <authorList>
            <person name="Lu H."/>
        </authorList>
    </citation>
    <scope>NUCLEOTIDE SEQUENCE [LARGE SCALE GENOMIC DNA]</scope>
    <source>
        <strain evidence="7 8">JCM 31587</strain>
    </source>
</reference>
<dbReference type="Gene3D" id="1.10.10.60">
    <property type="entry name" value="Homeodomain-like"/>
    <property type="match status" value="1"/>
</dbReference>
<dbReference type="InterPro" id="IPR050109">
    <property type="entry name" value="HTH-type_TetR-like_transc_reg"/>
</dbReference>
<dbReference type="InterPro" id="IPR023772">
    <property type="entry name" value="DNA-bd_HTH_TetR-type_CS"/>
</dbReference>
<evidence type="ECO:0000313" key="8">
    <source>
        <dbReference type="Proteomes" id="UP000472320"/>
    </source>
</evidence>
<keyword evidence="4" id="KW-0804">Transcription</keyword>
<feature type="domain" description="HTH tetR-type" evidence="6">
    <location>
        <begin position="9"/>
        <end position="69"/>
    </location>
</feature>
<dbReference type="PRINTS" id="PR00455">
    <property type="entry name" value="HTHTETR"/>
</dbReference>
<dbReference type="PANTHER" id="PTHR30055">
    <property type="entry name" value="HTH-TYPE TRANSCRIPTIONAL REGULATOR RUTR"/>
    <property type="match status" value="1"/>
</dbReference>
<dbReference type="EMBL" id="WNKX01000033">
    <property type="protein sequence ID" value="MTW14082.1"/>
    <property type="molecule type" value="Genomic_DNA"/>
</dbReference>
<dbReference type="PANTHER" id="PTHR30055:SF224">
    <property type="entry name" value="TRANSCRIPTIONAL REGULATOR TETR FAMILY"/>
    <property type="match status" value="1"/>
</dbReference>
<name>A0A6L6QNX4_9BURK</name>
<feature type="DNA-binding region" description="H-T-H motif" evidence="5">
    <location>
        <begin position="32"/>
        <end position="51"/>
    </location>
</feature>
<dbReference type="FunFam" id="1.10.10.60:FF:000141">
    <property type="entry name" value="TetR family transcriptional regulator"/>
    <property type="match status" value="1"/>
</dbReference>
<keyword evidence="1" id="KW-0678">Repressor</keyword>
<keyword evidence="8" id="KW-1185">Reference proteome</keyword>
<dbReference type="InterPro" id="IPR009057">
    <property type="entry name" value="Homeodomain-like_sf"/>
</dbReference>
<keyword evidence="2" id="KW-0805">Transcription regulation</keyword>
<gene>
    <name evidence="7" type="ORF">GM658_26045</name>
</gene>
<dbReference type="Pfam" id="PF14246">
    <property type="entry name" value="TetR_C_7"/>
    <property type="match status" value="1"/>
</dbReference>
<evidence type="ECO:0000313" key="7">
    <source>
        <dbReference type="EMBL" id="MTW14082.1"/>
    </source>
</evidence>
<dbReference type="RefSeq" id="WP_155456993.1">
    <property type="nucleotide sequence ID" value="NZ_WNKX01000033.1"/>
</dbReference>
<dbReference type="AlphaFoldDB" id="A0A6L6QNX4"/>
<protein>
    <submittedName>
        <fullName evidence="7">TetR family transcriptional regulator</fullName>
    </submittedName>
</protein>
<accession>A0A6L6QNX4</accession>
<dbReference type="OrthoDB" id="116240at2"/>
<evidence type="ECO:0000256" key="1">
    <source>
        <dbReference type="ARBA" id="ARBA00022491"/>
    </source>
</evidence>
<evidence type="ECO:0000256" key="2">
    <source>
        <dbReference type="ARBA" id="ARBA00023015"/>
    </source>
</evidence>
<dbReference type="InterPro" id="IPR036271">
    <property type="entry name" value="Tet_transcr_reg_TetR-rel_C_sf"/>
</dbReference>
<dbReference type="GO" id="GO:0003700">
    <property type="term" value="F:DNA-binding transcription factor activity"/>
    <property type="evidence" value="ECO:0007669"/>
    <property type="project" value="TreeGrafter"/>
</dbReference>
<dbReference type="PROSITE" id="PS50977">
    <property type="entry name" value="HTH_TETR_2"/>
    <property type="match status" value="1"/>
</dbReference>
<sequence>MNQPDKLTDRKRAAIITAAIAEFRARGFEATSMDRIAAAAGVSKRTVYNHFPSKDDLFEQILQELWDCSAALNAIGYQQGKPLKPQLMELMRQKMAMLRDEYFLDLVRVAIAEAIHAPQRAGDMMTKLGKKEEGVASFLRAAQEDKVLKAGDPGFMSHMLQGQLKSFALWPQVAMGKAPLTPQEQEAVITSTVDMFLAFYGI</sequence>
<dbReference type="Pfam" id="PF00440">
    <property type="entry name" value="TetR_N"/>
    <property type="match status" value="1"/>
</dbReference>
<dbReference type="Gene3D" id="1.10.357.10">
    <property type="entry name" value="Tetracycline Repressor, domain 2"/>
    <property type="match status" value="1"/>
</dbReference>
<evidence type="ECO:0000256" key="5">
    <source>
        <dbReference type="PROSITE-ProRule" id="PRU00335"/>
    </source>
</evidence>
<evidence type="ECO:0000256" key="3">
    <source>
        <dbReference type="ARBA" id="ARBA00023125"/>
    </source>
</evidence>
<dbReference type="SUPFAM" id="SSF46689">
    <property type="entry name" value="Homeodomain-like"/>
    <property type="match status" value="1"/>
</dbReference>
<proteinExistence type="predicted"/>
<dbReference type="InterPro" id="IPR039536">
    <property type="entry name" value="TetR_C_Proteobacteria"/>
</dbReference>
<dbReference type="InterPro" id="IPR001647">
    <property type="entry name" value="HTH_TetR"/>
</dbReference>
<organism evidence="7 8">
    <name type="scientific">Massilia eburnea</name>
    <dbReference type="NCBI Taxonomy" id="1776165"/>
    <lineage>
        <taxon>Bacteria</taxon>
        <taxon>Pseudomonadati</taxon>
        <taxon>Pseudomonadota</taxon>
        <taxon>Betaproteobacteria</taxon>
        <taxon>Burkholderiales</taxon>
        <taxon>Oxalobacteraceae</taxon>
        <taxon>Telluria group</taxon>
        <taxon>Massilia</taxon>
    </lineage>
</organism>
<dbReference type="GO" id="GO:0000976">
    <property type="term" value="F:transcription cis-regulatory region binding"/>
    <property type="evidence" value="ECO:0007669"/>
    <property type="project" value="TreeGrafter"/>
</dbReference>
<evidence type="ECO:0000259" key="6">
    <source>
        <dbReference type="PROSITE" id="PS50977"/>
    </source>
</evidence>
<comment type="caution">
    <text evidence="7">The sequence shown here is derived from an EMBL/GenBank/DDBJ whole genome shotgun (WGS) entry which is preliminary data.</text>
</comment>
<dbReference type="Proteomes" id="UP000472320">
    <property type="component" value="Unassembled WGS sequence"/>
</dbReference>
<keyword evidence="3 5" id="KW-0238">DNA-binding</keyword>
<evidence type="ECO:0000256" key="4">
    <source>
        <dbReference type="ARBA" id="ARBA00023163"/>
    </source>
</evidence>